<dbReference type="InterPro" id="IPR022781">
    <property type="entry name" value="Flagellar_biosynth_FliO"/>
</dbReference>
<proteinExistence type="inferred from homology"/>
<keyword evidence="7" id="KW-0975">Bacterial flagellum</keyword>
<keyword evidence="6 9" id="KW-0472">Membrane</keyword>
<dbReference type="EMBL" id="JXSL01000030">
    <property type="protein sequence ID" value="KIL97300.1"/>
    <property type="molecule type" value="Genomic_DNA"/>
</dbReference>
<evidence type="ECO:0000256" key="3">
    <source>
        <dbReference type="ARBA" id="ARBA00022475"/>
    </source>
</evidence>
<protein>
    <recommendedName>
        <fullName evidence="12">Flagellar biosynthesis protein FliO</fullName>
    </recommendedName>
</protein>
<keyword evidence="5 9" id="KW-1133">Transmembrane helix</keyword>
<keyword evidence="4 9" id="KW-0812">Transmembrane</keyword>
<sequence length="110" mass="11928">MDSAQYLRFILSLVAVLGLIFGVMWVVRRRLPGMMAGKAGAPGRRLGIVESLTLDVKHRLVLVRRDDREHLLVLGGAEPVVVEADCPRAAFALSAPEVAWPGNTKPETGV</sequence>
<evidence type="ECO:0000256" key="7">
    <source>
        <dbReference type="ARBA" id="ARBA00023143"/>
    </source>
</evidence>
<organism evidence="10 11">
    <name type="scientific">Paramagnetospirillum magnetotacticum MS-1</name>
    <dbReference type="NCBI Taxonomy" id="272627"/>
    <lineage>
        <taxon>Bacteria</taxon>
        <taxon>Pseudomonadati</taxon>
        <taxon>Pseudomonadota</taxon>
        <taxon>Alphaproteobacteria</taxon>
        <taxon>Rhodospirillales</taxon>
        <taxon>Magnetospirillaceae</taxon>
        <taxon>Paramagnetospirillum</taxon>
    </lineage>
</organism>
<dbReference type="PANTHER" id="PTHR38766:SF1">
    <property type="entry name" value="FLAGELLAR PROTEIN FLIO"/>
    <property type="match status" value="1"/>
</dbReference>
<dbReference type="GO" id="GO:0044781">
    <property type="term" value="P:bacterial-type flagellum organization"/>
    <property type="evidence" value="ECO:0007669"/>
    <property type="project" value="InterPro"/>
</dbReference>
<dbReference type="InterPro" id="IPR052205">
    <property type="entry name" value="FliO/MopB"/>
</dbReference>
<evidence type="ECO:0000256" key="4">
    <source>
        <dbReference type="ARBA" id="ARBA00022692"/>
    </source>
</evidence>
<evidence type="ECO:0000256" key="9">
    <source>
        <dbReference type="SAM" id="Phobius"/>
    </source>
</evidence>
<keyword evidence="3" id="KW-1003">Cell membrane</keyword>
<comment type="similarity">
    <text evidence="8">Belongs to the FliO/MopB family.</text>
</comment>
<comment type="subcellular location">
    <subcellularLocation>
        <location evidence="1">Bacterial flagellum basal body</location>
    </subcellularLocation>
    <subcellularLocation>
        <location evidence="2">Cell membrane</location>
    </subcellularLocation>
</comment>
<dbReference type="Proteomes" id="UP000031971">
    <property type="component" value="Unassembled WGS sequence"/>
</dbReference>
<accession>A0A0C2YRG4</accession>
<evidence type="ECO:0008006" key="12">
    <source>
        <dbReference type="Google" id="ProtNLM"/>
    </source>
</evidence>
<keyword evidence="11" id="KW-1185">Reference proteome</keyword>
<dbReference type="STRING" id="272627.CCC_00361"/>
<dbReference type="AlphaFoldDB" id="A0A0C2YRG4"/>
<reference evidence="10 11" key="1">
    <citation type="submission" date="2015-01" db="EMBL/GenBank/DDBJ databases">
        <title>Genome Sequence of Magnetospirillum magnetotacticum Strain MS-1.</title>
        <authorList>
            <person name="Marinov G.K."/>
            <person name="Smalley M.D."/>
            <person name="DeSalvo G."/>
        </authorList>
    </citation>
    <scope>NUCLEOTIDE SEQUENCE [LARGE SCALE GENOMIC DNA]</scope>
    <source>
        <strain evidence="10 11">MS-1</strain>
    </source>
</reference>
<evidence type="ECO:0000256" key="6">
    <source>
        <dbReference type="ARBA" id="ARBA00023136"/>
    </source>
</evidence>
<evidence type="ECO:0000313" key="11">
    <source>
        <dbReference type="Proteomes" id="UP000031971"/>
    </source>
</evidence>
<dbReference type="PANTHER" id="PTHR38766">
    <property type="entry name" value="FLAGELLAR PROTEIN FLIO"/>
    <property type="match status" value="1"/>
</dbReference>
<gene>
    <name evidence="10" type="ORF">CCC_00361</name>
</gene>
<evidence type="ECO:0000313" key="10">
    <source>
        <dbReference type="EMBL" id="KIL97300.1"/>
    </source>
</evidence>
<dbReference type="Pfam" id="PF04347">
    <property type="entry name" value="FliO"/>
    <property type="match status" value="1"/>
</dbReference>
<evidence type="ECO:0000256" key="8">
    <source>
        <dbReference type="ARBA" id="ARBA00037937"/>
    </source>
</evidence>
<dbReference type="OrthoDB" id="8456606at2"/>
<name>A0A0C2YRG4_PARME</name>
<comment type="caution">
    <text evidence="10">The sequence shown here is derived from an EMBL/GenBank/DDBJ whole genome shotgun (WGS) entry which is preliminary data.</text>
</comment>
<evidence type="ECO:0000256" key="1">
    <source>
        <dbReference type="ARBA" id="ARBA00004117"/>
    </source>
</evidence>
<feature type="transmembrane region" description="Helical" evidence="9">
    <location>
        <begin position="6"/>
        <end position="27"/>
    </location>
</feature>
<dbReference type="RefSeq" id="WP_009871033.1">
    <property type="nucleotide sequence ID" value="NZ_JXSL01000030.1"/>
</dbReference>
<dbReference type="GO" id="GO:0005886">
    <property type="term" value="C:plasma membrane"/>
    <property type="evidence" value="ECO:0007669"/>
    <property type="project" value="UniProtKB-SubCell"/>
</dbReference>
<dbReference type="GO" id="GO:0009425">
    <property type="term" value="C:bacterial-type flagellum basal body"/>
    <property type="evidence" value="ECO:0007669"/>
    <property type="project" value="UniProtKB-SubCell"/>
</dbReference>
<evidence type="ECO:0000256" key="2">
    <source>
        <dbReference type="ARBA" id="ARBA00004236"/>
    </source>
</evidence>
<evidence type="ECO:0000256" key="5">
    <source>
        <dbReference type="ARBA" id="ARBA00022989"/>
    </source>
</evidence>